<dbReference type="Pfam" id="PF00615">
    <property type="entry name" value="RGS"/>
    <property type="match status" value="1"/>
</dbReference>
<dbReference type="PANTHER" id="PTHR13155">
    <property type="entry name" value="A-KINASE ANCHOR PROTEINS"/>
    <property type="match status" value="1"/>
</dbReference>
<dbReference type="InterPro" id="IPR036305">
    <property type="entry name" value="RGS_sf"/>
</dbReference>
<dbReference type="InterPro" id="IPR037719">
    <property type="entry name" value="AKAP10_AKB_dom"/>
</dbReference>
<dbReference type="Proteomes" id="UP001558652">
    <property type="component" value="Unassembled WGS sequence"/>
</dbReference>
<gene>
    <name evidence="3" type="ORF">AAG570_000394</name>
</gene>
<comment type="caution">
    <text evidence="3">The sequence shown here is derived from an EMBL/GenBank/DDBJ whole genome shotgun (WGS) entry which is preliminary data.</text>
</comment>
<feature type="region of interest" description="Disordered" evidence="1">
    <location>
        <begin position="140"/>
        <end position="177"/>
    </location>
</feature>
<organism evidence="3 4">
    <name type="scientific">Ranatra chinensis</name>
    <dbReference type="NCBI Taxonomy" id="642074"/>
    <lineage>
        <taxon>Eukaryota</taxon>
        <taxon>Metazoa</taxon>
        <taxon>Ecdysozoa</taxon>
        <taxon>Arthropoda</taxon>
        <taxon>Hexapoda</taxon>
        <taxon>Insecta</taxon>
        <taxon>Pterygota</taxon>
        <taxon>Neoptera</taxon>
        <taxon>Paraneoptera</taxon>
        <taxon>Hemiptera</taxon>
        <taxon>Heteroptera</taxon>
        <taxon>Panheteroptera</taxon>
        <taxon>Nepomorpha</taxon>
        <taxon>Nepidae</taxon>
        <taxon>Ranatrinae</taxon>
        <taxon>Ranatra</taxon>
    </lineage>
</organism>
<evidence type="ECO:0000313" key="3">
    <source>
        <dbReference type="EMBL" id="KAL1140462.1"/>
    </source>
</evidence>
<dbReference type="SMART" id="SM00315">
    <property type="entry name" value="RGS"/>
    <property type="match status" value="1"/>
</dbReference>
<dbReference type="InterPro" id="IPR044926">
    <property type="entry name" value="RGS_subdomain_2"/>
</dbReference>
<proteinExistence type="predicted"/>
<evidence type="ECO:0000256" key="1">
    <source>
        <dbReference type="SAM" id="MobiDB-lite"/>
    </source>
</evidence>
<evidence type="ECO:0000259" key="2">
    <source>
        <dbReference type="PROSITE" id="PS50132"/>
    </source>
</evidence>
<evidence type="ECO:0000313" key="4">
    <source>
        <dbReference type="Proteomes" id="UP001558652"/>
    </source>
</evidence>
<name>A0ABD0YWZ2_9HEMI</name>
<dbReference type="InterPro" id="IPR016137">
    <property type="entry name" value="RGS"/>
</dbReference>
<dbReference type="AlphaFoldDB" id="A0ABD0YWZ2"/>
<dbReference type="CDD" id="cd12804">
    <property type="entry name" value="AKAP10_AKB"/>
    <property type="match status" value="1"/>
</dbReference>
<dbReference type="PROSITE" id="PS50132">
    <property type="entry name" value="RGS"/>
    <property type="match status" value="1"/>
</dbReference>
<dbReference type="SUPFAM" id="SSF48097">
    <property type="entry name" value="Regulator of G-protein signaling, RGS"/>
    <property type="match status" value="1"/>
</dbReference>
<feature type="compositionally biased region" description="Polar residues" evidence="1">
    <location>
        <begin position="140"/>
        <end position="162"/>
    </location>
</feature>
<dbReference type="Gene3D" id="1.10.167.10">
    <property type="entry name" value="Regulator of G-protein Signalling 4, domain 2"/>
    <property type="match status" value="1"/>
</dbReference>
<dbReference type="PANTHER" id="PTHR13155:SF1">
    <property type="entry name" value="A-KINASE ANCHOR PROTEIN 10, MITOCHONDRIAL"/>
    <property type="match status" value="1"/>
</dbReference>
<sequence>MTSGAMSLSDVLYNDQCLGSFIEFLEQEDLVCVIEFWLAATSFERQFTLNDSGDSGQIQNDAIIIYDRYLSLQATSPLGISDRVRFAVEEGICGEVATSPQCFTRAVVAAEAFMRSVCLRPFLSSQHYLSLLSEVMSGATSRSDHSPASSVTEGSIDTSTIAARNPPPDPDDLWRRRRHNSGLSFGRIDQLGRYESDIEPEPKSESRISRVVKMLINRDEQKSQEEMAWRVAEMIVKDITSITMGSNRDSDEEDL</sequence>
<dbReference type="EMBL" id="JBFDAA010000001">
    <property type="protein sequence ID" value="KAL1140462.1"/>
    <property type="molecule type" value="Genomic_DNA"/>
</dbReference>
<protein>
    <recommendedName>
        <fullName evidence="2">RGS domain-containing protein</fullName>
    </recommendedName>
</protein>
<feature type="domain" description="RGS" evidence="2">
    <location>
        <begin position="7"/>
        <end position="132"/>
    </location>
</feature>
<dbReference type="InterPro" id="IPR052246">
    <property type="entry name" value="Cell_Polariz_PKAAnc"/>
</dbReference>
<reference evidence="3 4" key="1">
    <citation type="submission" date="2024-07" db="EMBL/GenBank/DDBJ databases">
        <title>Chromosome-level genome assembly of the water stick insect Ranatra chinensis (Heteroptera: Nepidae).</title>
        <authorList>
            <person name="Liu X."/>
        </authorList>
    </citation>
    <scope>NUCLEOTIDE SEQUENCE [LARGE SCALE GENOMIC DNA]</scope>
    <source>
        <strain evidence="3">Cailab_2021Rc</strain>
        <tissue evidence="3">Muscle</tissue>
    </source>
</reference>
<keyword evidence="4" id="KW-1185">Reference proteome</keyword>
<accession>A0ABD0YWZ2</accession>